<evidence type="ECO:0000256" key="1">
    <source>
        <dbReference type="SAM" id="MobiDB-lite"/>
    </source>
</evidence>
<feature type="region of interest" description="Disordered" evidence="1">
    <location>
        <begin position="42"/>
        <end position="64"/>
    </location>
</feature>
<gene>
    <name evidence="2" type="ORF">GCM10010405_34170</name>
</gene>
<protein>
    <submittedName>
        <fullName evidence="2">Uncharacterized protein</fullName>
    </submittedName>
</protein>
<dbReference type="EMBL" id="BAAASZ010000025">
    <property type="protein sequence ID" value="GAA2447930.1"/>
    <property type="molecule type" value="Genomic_DNA"/>
</dbReference>
<comment type="caution">
    <text evidence="2">The sequence shown here is derived from an EMBL/GenBank/DDBJ whole genome shotgun (WGS) entry which is preliminary data.</text>
</comment>
<dbReference type="Proteomes" id="UP001501638">
    <property type="component" value="Unassembled WGS sequence"/>
</dbReference>
<name>A0ABP5XEG1_9ACTN</name>
<evidence type="ECO:0000313" key="2">
    <source>
        <dbReference type="EMBL" id="GAA2447930.1"/>
    </source>
</evidence>
<sequence>MDSVSHPGSPCPFEGAAPGSIKLRWHDRTCARSPMAMVKLRWGKTAGQEPVEASPRAGGCGTTA</sequence>
<organism evidence="2 3">
    <name type="scientific">Streptomyces macrosporus</name>
    <dbReference type="NCBI Taxonomy" id="44032"/>
    <lineage>
        <taxon>Bacteria</taxon>
        <taxon>Bacillati</taxon>
        <taxon>Actinomycetota</taxon>
        <taxon>Actinomycetes</taxon>
        <taxon>Kitasatosporales</taxon>
        <taxon>Streptomycetaceae</taxon>
        <taxon>Streptomyces</taxon>
    </lineage>
</organism>
<keyword evidence="3" id="KW-1185">Reference proteome</keyword>
<reference evidence="3" key="1">
    <citation type="journal article" date="2019" name="Int. J. Syst. Evol. Microbiol.">
        <title>The Global Catalogue of Microorganisms (GCM) 10K type strain sequencing project: providing services to taxonomists for standard genome sequencing and annotation.</title>
        <authorList>
            <consortium name="The Broad Institute Genomics Platform"/>
            <consortium name="The Broad Institute Genome Sequencing Center for Infectious Disease"/>
            <person name="Wu L."/>
            <person name="Ma J."/>
        </authorList>
    </citation>
    <scope>NUCLEOTIDE SEQUENCE [LARGE SCALE GENOMIC DNA]</scope>
    <source>
        <strain evidence="3">JCM 6305</strain>
    </source>
</reference>
<accession>A0ABP5XEG1</accession>
<proteinExistence type="predicted"/>
<evidence type="ECO:0000313" key="3">
    <source>
        <dbReference type="Proteomes" id="UP001501638"/>
    </source>
</evidence>